<accession>A0AAN8R409</accession>
<dbReference type="Proteomes" id="UP001356427">
    <property type="component" value="Unassembled WGS sequence"/>
</dbReference>
<evidence type="ECO:0000313" key="1">
    <source>
        <dbReference type="EMBL" id="KAK6326660.1"/>
    </source>
</evidence>
<comment type="caution">
    <text evidence="1">The sequence shown here is derived from an EMBL/GenBank/DDBJ whole genome shotgun (WGS) entry which is preliminary data.</text>
</comment>
<protein>
    <recommendedName>
        <fullName evidence="3">Ig-like domain-containing protein</fullName>
    </recommendedName>
</protein>
<sequence>MVTGGPVQITWVTRLHIVNSTAGPQRVDRRDNRVTVNGVNWTAAGVMCHTLILREVRLNDSGLYQCFLNHSALWPSLYTHGTFLQVYNHL</sequence>
<keyword evidence="2" id="KW-1185">Reference proteome</keyword>
<reference evidence="1 2" key="1">
    <citation type="submission" date="2021-04" db="EMBL/GenBank/DDBJ databases">
        <authorList>
            <person name="De Guttry C."/>
            <person name="Zahm M."/>
            <person name="Klopp C."/>
            <person name="Cabau C."/>
            <person name="Louis A."/>
            <person name="Berthelot C."/>
            <person name="Parey E."/>
            <person name="Roest Crollius H."/>
            <person name="Montfort J."/>
            <person name="Robinson-Rechavi M."/>
            <person name="Bucao C."/>
            <person name="Bouchez O."/>
            <person name="Gislard M."/>
            <person name="Lluch J."/>
            <person name="Milhes M."/>
            <person name="Lampietro C."/>
            <person name="Lopez Roques C."/>
            <person name="Donnadieu C."/>
            <person name="Braasch I."/>
            <person name="Desvignes T."/>
            <person name="Postlethwait J."/>
            <person name="Bobe J."/>
            <person name="Wedekind C."/>
            <person name="Guiguen Y."/>
        </authorList>
    </citation>
    <scope>NUCLEOTIDE SEQUENCE [LARGE SCALE GENOMIC DNA]</scope>
    <source>
        <strain evidence="1">Cs_M1</strain>
        <tissue evidence="1">Blood</tissue>
    </source>
</reference>
<dbReference type="InterPro" id="IPR036179">
    <property type="entry name" value="Ig-like_dom_sf"/>
</dbReference>
<dbReference type="SUPFAM" id="SSF48726">
    <property type="entry name" value="Immunoglobulin"/>
    <property type="match status" value="1"/>
</dbReference>
<dbReference type="EMBL" id="JAGTTL010000002">
    <property type="protein sequence ID" value="KAK6326660.1"/>
    <property type="molecule type" value="Genomic_DNA"/>
</dbReference>
<gene>
    <name evidence="1" type="ORF">J4Q44_G00023050</name>
</gene>
<dbReference type="InterPro" id="IPR013783">
    <property type="entry name" value="Ig-like_fold"/>
</dbReference>
<name>A0AAN8R409_9TELE</name>
<organism evidence="1 2">
    <name type="scientific">Coregonus suidteri</name>
    <dbReference type="NCBI Taxonomy" id="861788"/>
    <lineage>
        <taxon>Eukaryota</taxon>
        <taxon>Metazoa</taxon>
        <taxon>Chordata</taxon>
        <taxon>Craniata</taxon>
        <taxon>Vertebrata</taxon>
        <taxon>Euteleostomi</taxon>
        <taxon>Actinopterygii</taxon>
        <taxon>Neopterygii</taxon>
        <taxon>Teleostei</taxon>
        <taxon>Protacanthopterygii</taxon>
        <taxon>Salmoniformes</taxon>
        <taxon>Salmonidae</taxon>
        <taxon>Coregoninae</taxon>
        <taxon>Coregonus</taxon>
    </lineage>
</organism>
<evidence type="ECO:0000313" key="2">
    <source>
        <dbReference type="Proteomes" id="UP001356427"/>
    </source>
</evidence>
<evidence type="ECO:0008006" key="3">
    <source>
        <dbReference type="Google" id="ProtNLM"/>
    </source>
</evidence>
<dbReference type="Gene3D" id="2.60.40.10">
    <property type="entry name" value="Immunoglobulins"/>
    <property type="match status" value="1"/>
</dbReference>
<proteinExistence type="predicted"/>
<dbReference type="AlphaFoldDB" id="A0AAN8R409"/>